<evidence type="ECO:0000256" key="1">
    <source>
        <dbReference type="ARBA" id="ARBA00023254"/>
    </source>
</evidence>
<sequence>MDNVLEGDETKLAIAWNIVRNRPKEERIDVYIKRLRKQLQDEKNHELKAKLFAEKVLNQEKNKLQLKTSFISETLNIPTRVLKKEIDDIDLYLLSNIYDCLQEKRASSEGVSLKTFNYVFDGIFRFLKCSADPRISSAKDYPDEFFAKIKGLFEDILILLKKDLRMLQIAMRLADLAEFVLHLIVDTHRIMQTNAARGLPVSPRAKFLDFYKFLEQSIFLKLSTAAPNLLEQLVHQVVSQMETCFLNCKSADFEARLLFSECFFSFTEIFFPCLHSYDIRISQIANSGVRKLRNLIQQEEMHTHESSNSGSNFASSYVLLAGLKELLPPNDLFDDT</sequence>
<dbReference type="GO" id="GO:0042138">
    <property type="term" value="P:meiotic DNA double-strand break formation"/>
    <property type="evidence" value="ECO:0007669"/>
    <property type="project" value="InterPro"/>
</dbReference>
<reference evidence="3 4" key="1">
    <citation type="journal article" date="2023" name="G3 (Bethesda)">
        <title>A high-quality reference genome for the fission yeast Schizosaccharomyces osmophilus.</title>
        <authorList>
            <person name="Jia G.S."/>
            <person name="Zhang W.C."/>
            <person name="Liang Y."/>
            <person name="Liu X.H."/>
            <person name="Rhind N."/>
            <person name="Pidoux A."/>
            <person name="Brysch-Herzberg M."/>
            <person name="Du L.L."/>
        </authorList>
    </citation>
    <scope>NUCLEOTIDE SEQUENCE [LARGE SCALE GENOMIC DNA]</scope>
    <source>
        <strain evidence="3 4">CBS 15793</strain>
    </source>
</reference>
<dbReference type="GO" id="GO:0006310">
    <property type="term" value="P:DNA recombination"/>
    <property type="evidence" value="ECO:0007669"/>
    <property type="project" value="InterPro"/>
</dbReference>
<evidence type="ECO:0000313" key="3">
    <source>
        <dbReference type="EMBL" id="WBW73635.1"/>
    </source>
</evidence>
<dbReference type="GeneID" id="80876963"/>
<dbReference type="AlphaFoldDB" id="A0AAE9WCI3"/>
<dbReference type="EMBL" id="CP115612">
    <property type="protein sequence ID" value="WBW73635.1"/>
    <property type="molecule type" value="Genomic_DNA"/>
</dbReference>
<dbReference type="InterPro" id="IPR025888">
    <property type="entry name" value="MEI4"/>
</dbReference>
<keyword evidence="4" id="KW-1185">Reference proteome</keyword>
<evidence type="ECO:0000256" key="2">
    <source>
        <dbReference type="ARBA" id="ARBA00093453"/>
    </source>
</evidence>
<protein>
    <submittedName>
        <fullName evidence="3">Meiotic recombination protein Rec24</fullName>
    </submittedName>
</protein>
<dbReference type="Pfam" id="PF13971">
    <property type="entry name" value="Mei4"/>
    <property type="match status" value="1"/>
</dbReference>
<evidence type="ECO:0000313" key="4">
    <source>
        <dbReference type="Proteomes" id="UP001212411"/>
    </source>
</evidence>
<dbReference type="KEGG" id="som:SOMG_03484"/>
<accession>A0AAE9WCI3</accession>
<comment type="similarity">
    <text evidence="2">Belongs to the MEI4L family.</text>
</comment>
<dbReference type="RefSeq" id="XP_056037878.1">
    <property type="nucleotide sequence ID" value="XM_056182274.1"/>
</dbReference>
<gene>
    <name evidence="3" type="primary">rec24</name>
    <name evidence="3" type="ORF">SOMG_03484</name>
</gene>
<keyword evidence="1" id="KW-0469">Meiosis</keyword>
<name>A0AAE9WCI3_9SCHI</name>
<organism evidence="3 4">
    <name type="scientific">Schizosaccharomyces osmophilus</name>
    <dbReference type="NCBI Taxonomy" id="2545709"/>
    <lineage>
        <taxon>Eukaryota</taxon>
        <taxon>Fungi</taxon>
        <taxon>Dikarya</taxon>
        <taxon>Ascomycota</taxon>
        <taxon>Taphrinomycotina</taxon>
        <taxon>Schizosaccharomycetes</taxon>
        <taxon>Schizosaccharomycetales</taxon>
        <taxon>Schizosaccharomycetaceae</taxon>
        <taxon>Schizosaccharomyces</taxon>
    </lineage>
</organism>
<proteinExistence type="inferred from homology"/>
<dbReference type="Proteomes" id="UP001212411">
    <property type="component" value="Chromosome 2"/>
</dbReference>